<keyword evidence="2" id="KW-0028">Amino-acid biosynthesis</keyword>
<proteinExistence type="inferred from homology"/>
<dbReference type="InterPro" id="IPR006139">
    <property type="entry name" value="D-isomer_2_OHA_DH_cat_dom"/>
</dbReference>
<dbReference type="Pfam" id="PF00389">
    <property type="entry name" value="2-Hacid_dh"/>
    <property type="match status" value="1"/>
</dbReference>
<dbReference type="InterPro" id="IPR036291">
    <property type="entry name" value="NAD(P)-bd_dom_sf"/>
</dbReference>
<evidence type="ECO:0000256" key="3">
    <source>
        <dbReference type="ARBA" id="ARBA00023002"/>
    </source>
</evidence>
<reference evidence="8 9" key="1">
    <citation type="submission" date="2020-08" db="EMBL/GenBank/DDBJ databases">
        <title>Genome public.</title>
        <authorList>
            <person name="Liu C."/>
            <person name="Sun Q."/>
        </authorList>
    </citation>
    <scope>NUCLEOTIDE SEQUENCE [LARGE SCALE GENOMIC DNA]</scope>
    <source>
        <strain evidence="8 9">NSJ-46</strain>
    </source>
</reference>
<accession>A0ABR7N850</accession>
<evidence type="ECO:0000256" key="2">
    <source>
        <dbReference type="ARBA" id="ARBA00022605"/>
    </source>
</evidence>
<evidence type="ECO:0000313" key="9">
    <source>
        <dbReference type="Proteomes" id="UP000657421"/>
    </source>
</evidence>
<dbReference type="InterPro" id="IPR050857">
    <property type="entry name" value="D-2-hydroxyacid_DH"/>
</dbReference>
<dbReference type="Gene3D" id="3.40.50.720">
    <property type="entry name" value="NAD(P)-binding Rossmann-like Domain"/>
    <property type="match status" value="2"/>
</dbReference>
<gene>
    <name evidence="8" type="ORF">H8716_05715</name>
</gene>
<organism evidence="8 9">
    <name type="scientific">Jingyaoa shaoxingensis</name>
    <dbReference type="NCBI Taxonomy" id="2763671"/>
    <lineage>
        <taxon>Bacteria</taxon>
        <taxon>Bacillati</taxon>
        <taxon>Bacillota</taxon>
        <taxon>Clostridia</taxon>
        <taxon>Lachnospirales</taxon>
        <taxon>Lachnospiraceae</taxon>
        <taxon>Jingyaoa</taxon>
    </lineage>
</organism>
<feature type="domain" description="D-isomer specific 2-hydroxyacid dehydrogenase NAD-binding" evidence="7">
    <location>
        <begin position="114"/>
        <end position="287"/>
    </location>
</feature>
<dbReference type="PROSITE" id="PS00065">
    <property type="entry name" value="D_2_HYDROXYACID_DH_1"/>
    <property type="match status" value="1"/>
</dbReference>
<keyword evidence="4" id="KW-0520">NAD</keyword>
<dbReference type="RefSeq" id="WP_249307618.1">
    <property type="nucleotide sequence ID" value="NZ_JACRSZ010000004.1"/>
</dbReference>
<evidence type="ECO:0000256" key="4">
    <source>
        <dbReference type="ARBA" id="ARBA00023027"/>
    </source>
</evidence>
<protein>
    <submittedName>
        <fullName evidence="8">3-phosphoglycerate dehydrogenase</fullName>
    </submittedName>
</protein>
<comment type="similarity">
    <text evidence="1 5">Belongs to the D-isomer specific 2-hydroxyacid dehydrogenase family.</text>
</comment>
<dbReference type="Proteomes" id="UP000657421">
    <property type="component" value="Unassembled WGS sequence"/>
</dbReference>
<dbReference type="InterPro" id="IPR029752">
    <property type="entry name" value="D-isomer_DH_CS1"/>
</dbReference>
<name>A0ABR7N850_9FIRM</name>
<evidence type="ECO:0000259" key="6">
    <source>
        <dbReference type="Pfam" id="PF00389"/>
    </source>
</evidence>
<evidence type="ECO:0000256" key="1">
    <source>
        <dbReference type="ARBA" id="ARBA00005854"/>
    </source>
</evidence>
<dbReference type="InterPro" id="IPR006140">
    <property type="entry name" value="D-isomer_DH_NAD-bd"/>
</dbReference>
<keyword evidence="3 5" id="KW-0560">Oxidoreductase</keyword>
<evidence type="ECO:0000256" key="5">
    <source>
        <dbReference type="RuleBase" id="RU003719"/>
    </source>
</evidence>
<dbReference type="Pfam" id="PF02826">
    <property type="entry name" value="2-Hacid_dh_C"/>
    <property type="match status" value="1"/>
</dbReference>
<evidence type="ECO:0000259" key="7">
    <source>
        <dbReference type="Pfam" id="PF02826"/>
    </source>
</evidence>
<comment type="caution">
    <text evidence="8">The sequence shown here is derived from an EMBL/GenBank/DDBJ whole genome shotgun (WGS) entry which is preliminary data.</text>
</comment>
<dbReference type="SUPFAM" id="SSF52283">
    <property type="entry name" value="Formate/glycerate dehydrogenase catalytic domain-like"/>
    <property type="match status" value="1"/>
</dbReference>
<feature type="domain" description="D-isomer specific 2-hydroxyacid dehydrogenase catalytic" evidence="6">
    <location>
        <begin position="36"/>
        <end position="318"/>
    </location>
</feature>
<dbReference type="EMBL" id="JACRSZ010000004">
    <property type="protein sequence ID" value="MBC8572585.1"/>
    <property type="molecule type" value="Genomic_DNA"/>
</dbReference>
<keyword evidence="9" id="KW-1185">Reference proteome</keyword>
<evidence type="ECO:0000313" key="8">
    <source>
        <dbReference type="EMBL" id="MBC8572585.1"/>
    </source>
</evidence>
<dbReference type="PANTHER" id="PTHR42789:SF1">
    <property type="entry name" value="D-ISOMER SPECIFIC 2-HYDROXYACID DEHYDROGENASE FAMILY PROTEIN (AFU_ORTHOLOGUE AFUA_6G10090)"/>
    <property type="match status" value="1"/>
</dbReference>
<dbReference type="PANTHER" id="PTHR42789">
    <property type="entry name" value="D-ISOMER SPECIFIC 2-HYDROXYACID DEHYDROGENASE FAMILY PROTEIN (AFU_ORTHOLOGUE AFUA_6G10090)"/>
    <property type="match status" value="1"/>
</dbReference>
<sequence length="325" mass="36117">MNKYKIAIPEMPIERSELPERILEKCDVIEGIKGQRGDNDVLLSMIPDADAIIFNSSNSITAELMQQGKKLKVAFKSGAWPENIDFDYAKNHNIAVGWTPAANAQSVAEYTVLMILVSQKKYIHAINSMTSGAWRNQSHIGRDIFGQTVGIVGIGGIGLRVAKILQAMGADIIAFDPFAKEEVFRDNHISNVSFDNLLMQSDIISIHCLLTDETKKMFNEQTFKKMKPSAILVNSARGGMIDEEALYHALTTDELQMAVLDVYGEEPLPMNHPLRTLDNVLLTPHVAARTKEAAYRECVWAIEGCLDYLEGNKINNAVIVLPEKN</sequence>
<dbReference type="SUPFAM" id="SSF51735">
    <property type="entry name" value="NAD(P)-binding Rossmann-fold domains"/>
    <property type="match status" value="1"/>
</dbReference>